<evidence type="ECO:0000256" key="1">
    <source>
        <dbReference type="ARBA" id="ARBA00000085"/>
    </source>
</evidence>
<dbReference type="InterPro" id="IPR011495">
    <property type="entry name" value="Sig_transdc_His_kin_sub2_dim/P"/>
</dbReference>
<name>A0A934IWT5_9HYPH</name>
<feature type="domain" description="Histidine kinase" evidence="10">
    <location>
        <begin position="156"/>
        <end position="348"/>
    </location>
</feature>
<dbReference type="Pfam" id="PF02518">
    <property type="entry name" value="HATPase_c"/>
    <property type="match status" value="1"/>
</dbReference>
<dbReference type="SMART" id="SM00387">
    <property type="entry name" value="HATPase_c"/>
    <property type="match status" value="1"/>
</dbReference>
<dbReference type="PROSITE" id="PS50110">
    <property type="entry name" value="RESPONSE_REGULATORY"/>
    <property type="match status" value="1"/>
</dbReference>
<evidence type="ECO:0000256" key="4">
    <source>
        <dbReference type="ARBA" id="ARBA00022679"/>
    </source>
</evidence>
<keyword evidence="3 8" id="KW-0597">Phosphoprotein</keyword>
<dbReference type="InterPro" id="IPR003594">
    <property type="entry name" value="HATPase_dom"/>
</dbReference>
<dbReference type="SUPFAM" id="SSF52172">
    <property type="entry name" value="CheY-like"/>
    <property type="match status" value="1"/>
</dbReference>
<dbReference type="InterPro" id="IPR001789">
    <property type="entry name" value="Sig_transdc_resp-reg_receiver"/>
</dbReference>
<evidence type="ECO:0000256" key="3">
    <source>
        <dbReference type="ARBA" id="ARBA00022553"/>
    </source>
</evidence>
<evidence type="ECO:0000256" key="5">
    <source>
        <dbReference type="ARBA" id="ARBA00022741"/>
    </source>
</evidence>
<evidence type="ECO:0000256" key="2">
    <source>
        <dbReference type="ARBA" id="ARBA00012438"/>
    </source>
</evidence>
<dbReference type="InterPro" id="IPR005467">
    <property type="entry name" value="His_kinase_dom"/>
</dbReference>
<feature type="domain" description="Response regulatory" evidence="11">
    <location>
        <begin position="7"/>
        <end position="124"/>
    </location>
</feature>
<evidence type="ECO:0000313" key="12">
    <source>
        <dbReference type="EMBL" id="MBJ3783747.1"/>
    </source>
</evidence>
<evidence type="ECO:0000259" key="10">
    <source>
        <dbReference type="PROSITE" id="PS50109"/>
    </source>
</evidence>
<dbReference type="EMBL" id="JAEKMH010000001">
    <property type="protein sequence ID" value="MBJ3783747.1"/>
    <property type="molecule type" value="Genomic_DNA"/>
</dbReference>
<dbReference type="InterPro" id="IPR011102">
    <property type="entry name" value="Sig_transdc_His_kinase_HWE"/>
</dbReference>
<dbReference type="AlphaFoldDB" id="A0A934IWT5"/>
<proteinExistence type="predicted"/>
<gene>
    <name evidence="12" type="ORF">JEQ47_03350</name>
</gene>
<evidence type="ECO:0000256" key="7">
    <source>
        <dbReference type="ARBA" id="ARBA00022840"/>
    </source>
</evidence>
<dbReference type="Proteomes" id="UP000602124">
    <property type="component" value="Unassembled WGS sequence"/>
</dbReference>
<dbReference type="GO" id="GO:0005524">
    <property type="term" value="F:ATP binding"/>
    <property type="evidence" value="ECO:0007669"/>
    <property type="project" value="UniProtKB-KW"/>
</dbReference>
<dbReference type="SMART" id="SM00448">
    <property type="entry name" value="REC"/>
    <property type="match status" value="1"/>
</dbReference>
<dbReference type="EC" id="2.7.13.3" evidence="2"/>
<comment type="catalytic activity">
    <reaction evidence="1">
        <text>ATP + protein L-histidine = ADP + protein N-phospho-L-histidine.</text>
        <dbReference type="EC" id="2.7.13.3"/>
    </reaction>
</comment>
<dbReference type="InterPro" id="IPR036890">
    <property type="entry name" value="HATPase_C_sf"/>
</dbReference>
<dbReference type="Gene3D" id="3.40.50.2300">
    <property type="match status" value="1"/>
</dbReference>
<keyword evidence="4" id="KW-0808">Transferase</keyword>
<dbReference type="Gene3D" id="3.30.565.10">
    <property type="entry name" value="Histidine kinase-like ATPase, C-terminal domain"/>
    <property type="match status" value="1"/>
</dbReference>
<evidence type="ECO:0000256" key="8">
    <source>
        <dbReference type="PROSITE-ProRule" id="PRU00169"/>
    </source>
</evidence>
<evidence type="ECO:0000313" key="13">
    <source>
        <dbReference type="Proteomes" id="UP000602124"/>
    </source>
</evidence>
<feature type="coiled-coil region" evidence="9">
    <location>
        <begin position="129"/>
        <end position="156"/>
    </location>
</feature>
<dbReference type="GO" id="GO:0004673">
    <property type="term" value="F:protein histidine kinase activity"/>
    <property type="evidence" value="ECO:0007669"/>
    <property type="project" value="UniProtKB-EC"/>
</dbReference>
<keyword evidence="13" id="KW-1185">Reference proteome</keyword>
<evidence type="ECO:0000256" key="6">
    <source>
        <dbReference type="ARBA" id="ARBA00022777"/>
    </source>
</evidence>
<dbReference type="InterPro" id="IPR011006">
    <property type="entry name" value="CheY-like_superfamily"/>
</dbReference>
<evidence type="ECO:0000259" key="11">
    <source>
        <dbReference type="PROSITE" id="PS50110"/>
    </source>
</evidence>
<comment type="caution">
    <text evidence="12">The sequence shown here is derived from an EMBL/GenBank/DDBJ whole genome shotgun (WGS) entry which is preliminary data.</text>
</comment>
<dbReference type="SUPFAM" id="SSF55874">
    <property type="entry name" value="ATPase domain of HSP90 chaperone/DNA topoisomerase II/histidine kinase"/>
    <property type="match status" value="1"/>
</dbReference>
<accession>A0A934IWT5</accession>
<dbReference type="Pfam" id="PF00072">
    <property type="entry name" value="Response_reg"/>
    <property type="match status" value="1"/>
</dbReference>
<reference evidence="12" key="1">
    <citation type="submission" date="2020-12" db="EMBL/GenBank/DDBJ databases">
        <title>Devosia sp. MSA67 isolated from Mo River.</title>
        <authorList>
            <person name="Ma F."/>
            <person name="Zi Z."/>
        </authorList>
    </citation>
    <scope>NUCLEOTIDE SEQUENCE</scope>
    <source>
        <strain evidence="12">MSA67</strain>
    </source>
</reference>
<dbReference type="PANTHER" id="PTHR41523:SF8">
    <property type="entry name" value="ETHYLENE RESPONSE SENSOR PROTEIN"/>
    <property type="match status" value="1"/>
</dbReference>
<keyword evidence="9" id="KW-0175">Coiled coil</keyword>
<keyword evidence="5" id="KW-0547">Nucleotide-binding</keyword>
<dbReference type="Pfam" id="PF07568">
    <property type="entry name" value="HisKA_2"/>
    <property type="match status" value="1"/>
</dbReference>
<protein>
    <recommendedName>
        <fullName evidence="2">histidine kinase</fullName>
        <ecNumber evidence="2">2.7.13.3</ecNumber>
    </recommendedName>
</protein>
<evidence type="ECO:0000256" key="9">
    <source>
        <dbReference type="SAM" id="Coils"/>
    </source>
</evidence>
<dbReference type="Gene3D" id="3.30.450.20">
    <property type="entry name" value="PAS domain"/>
    <property type="match status" value="1"/>
</dbReference>
<organism evidence="12 13">
    <name type="scientific">Devosia sediminis</name>
    <dbReference type="NCBI Taxonomy" id="2798801"/>
    <lineage>
        <taxon>Bacteria</taxon>
        <taxon>Pseudomonadati</taxon>
        <taxon>Pseudomonadota</taxon>
        <taxon>Alphaproteobacteria</taxon>
        <taxon>Hyphomicrobiales</taxon>
        <taxon>Devosiaceae</taxon>
        <taxon>Devosia</taxon>
    </lineage>
</organism>
<feature type="modified residue" description="4-aspartylphosphate" evidence="8">
    <location>
        <position position="56"/>
    </location>
</feature>
<dbReference type="GO" id="GO:0000160">
    <property type="term" value="P:phosphorelay signal transduction system"/>
    <property type="evidence" value="ECO:0007669"/>
    <property type="project" value="InterPro"/>
</dbReference>
<dbReference type="RefSeq" id="WP_198874972.1">
    <property type="nucleotide sequence ID" value="NZ_JAEKMH010000001.1"/>
</dbReference>
<sequence>MPSRTPHVLYIDDDPGLTRLVEKAMHRRGYDFSHAHTGEDGLAIIRNGGIDVVALDHNLPTGTGLDVLAGMEDMDGTENRPAVVYVTASAEMSIAVNALKSGATDFVPKTGSEEFMALLIAAIDHAIEHVRLLRAKARAEREMQEARERAEMLLGEVNHRVGNSLAMVAALVGLQANAVEDVEARRALAETQVRIQAIAGVHRHLYTSDDVRIVQVGDYLNSLVGELENTLQAEGLTASIRVEVEGFPLPTEKVASLGVIVTELVTNALKYAYADGEPGEVRVHMRRIDKEVLLVVEDDGIGWTGTGKPQGTGLGSRIVRAMATSLNANVAYGEGPGTRVLVTFPSEV</sequence>
<dbReference type="PANTHER" id="PTHR41523">
    <property type="entry name" value="TWO-COMPONENT SYSTEM SENSOR PROTEIN"/>
    <property type="match status" value="1"/>
</dbReference>
<keyword evidence="6" id="KW-0418">Kinase</keyword>
<dbReference type="SMART" id="SM00911">
    <property type="entry name" value="HWE_HK"/>
    <property type="match status" value="1"/>
</dbReference>
<dbReference type="PROSITE" id="PS50109">
    <property type="entry name" value="HIS_KIN"/>
    <property type="match status" value="1"/>
</dbReference>
<keyword evidence="7" id="KW-0067">ATP-binding</keyword>